<reference evidence="1" key="1">
    <citation type="journal article" date="2014" name="Int. J. Syst. Evol. Microbiol.">
        <title>Complete genome sequence of Corynebacterium casei LMG S-19264T (=DSM 44701T), isolated from a smear-ripened cheese.</title>
        <authorList>
            <consortium name="US DOE Joint Genome Institute (JGI-PGF)"/>
            <person name="Walter F."/>
            <person name="Albersmeier A."/>
            <person name="Kalinowski J."/>
            <person name="Ruckert C."/>
        </authorList>
    </citation>
    <scope>NUCLEOTIDE SEQUENCE</scope>
    <source>
        <strain evidence="1">CGMCC 1.15763</strain>
    </source>
</reference>
<evidence type="ECO:0000313" key="2">
    <source>
        <dbReference type="Proteomes" id="UP000633278"/>
    </source>
</evidence>
<sequence>MKTIIKLFVLFQVGLLMGQDIDNFNHLTNTNSIKTFANYDTTIKGSPYIQDDYERGSISNFKDVILSIKYNGYGDYMEVLRNGKVQYFLPSKEYPYEVQLLGSSKLYKAFQFRKKKEVVYGFFRLLTINQKSNLLIREEVSKTEAVKPKTGYSTYTPAKFKRESDAFFINFDGSDLAQEVPRRKKDFIKLFGDAAKDVDSYIKKEKLNIKKERDLLRILSFYNQL</sequence>
<dbReference type="EMBL" id="BMJW01000001">
    <property type="protein sequence ID" value="GGG94492.1"/>
    <property type="molecule type" value="Genomic_DNA"/>
</dbReference>
<protein>
    <submittedName>
        <fullName evidence="1">Uncharacterized protein</fullName>
    </submittedName>
</protein>
<organism evidence="1 2">
    <name type="scientific">Polaribacter pacificus</name>
    <dbReference type="NCBI Taxonomy" id="1775173"/>
    <lineage>
        <taxon>Bacteria</taxon>
        <taxon>Pseudomonadati</taxon>
        <taxon>Bacteroidota</taxon>
        <taxon>Flavobacteriia</taxon>
        <taxon>Flavobacteriales</taxon>
        <taxon>Flavobacteriaceae</taxon>
    </lineage>
</organism>
<gene>
    <name evidence="1" type="ORF">GCM10011416_09790</name>
</gene>
<dbReference type="AlphaFoldDB" id="A0A917HWF1"/>
<reference evidence="1" key="2">
    <citation type="submission" date="2020-09" db="EMBL/GenBank/DDBJ databases">
        <authorList>
            <person name="Sun Q."/>
            <person name="Zhou Y."/>
        </authorList>
    </citation>
    <scope>NUCLEOTIDE SEQUENCE</scope>
    <source>
        <strain evidence="1">CGMCC 1.15763</strain>
    </source>
</reference>
<dbReference type="RefSeq" id="WP_188598151.1">
    <property type="nucleotide sequence ID" value="NZ_BMJW01000001.1"/>
</dbReference>
<evidence type="ECO:0000313" key="1">
    <source>
        <dbReference type="EMBL" id="GGG94492.1"/>
    </source>
</evidence>
<keyword evidence="2" id="KW-1185">Reference proteome</keyword>
<name>A0A917HWF1_9FLAO</name>
<accession>A0A917HWF1</accession>
<proteinExistence type="predicted"/>
<dbReference type="Proteomes" id="UP000633278">
    <property type="component" value="Unassembled WGS sequence"/>
</dbReference>
<comment type="caution">
    <text evidence="1">The sequence shown here is derived from an EMBL/GenBank/DDBJ whole genome shotgun (WGS) entry which is preliminary data.</text>
</comment>